<dbReference type="Proteomes" id="UP001155241">
    <property type="component" value="Unassembled WGS sequence"/>
</dbReference>
<keyword evidence="3" id="KW-1185">Reference proteome</keyword>
<dbReference type="SUPFAM" id="SSF63446">
    <property type="entry name" value="Type I dockerin domain"/>
    <property type="match status" value="1"/>
</dbReference>
<dbReference type="InterPro" id="IPR018247">
    <property type="entry name" value="EF_Hand_1_Ca_BS"/>
</dbReference>
<comment type="caution">
    <text evidence="2">The sequence shown here is derived from an EMBL/GenBank/DDBJ whole genome shotgun (WGS) entry which is preliminary data.</text>
</comment>
<name>A0A9X2JHH4_9BACT</name>
<dbReference type="Gene3D" id="1.10.1330.10">
    <property type="entry name" value="Dockerin domain"/>
    <property type="match status" value="1"/>
</dbReference>
<dbReference type="SUPFAM" id="SSF51126">
    <property type="entry name" value="Pectin lyase-like"/>
    <property type="match status" value="1"/>
</dbReference>
<gene>
    <name evidence="2" type="ORF">NG895_16245</name>
</gene>
<dbReference type="PROSITE" id="PS00018">
    <property type="entry name" value="EF_HAND_1"/>
    <property type="match status" value="1"/>
</dbReference>
<dbReference type="InterPro" id="IPR036439">
    <property type="entry name" value="Dockerin_dom_sf"/>
</dbReference>
<organism evidence="2 3">
    <name type="scientific">Aeoliella straminimaris</name>
    <dbReference type="NCBI Taxonomy" id="2954799"/>
    <lineage>
        <taxon>Bacteria</taxon>
        <taxon>Pseudomonadati</taxon>
        <taxon>Planctomycetota</taxon>
        <taxon>Planctomycetia</taxon>
        <taxon>Pirellulales</taxon>
        <taxon>Lacipirellulaceae</taxon>
        <taxon>Aeoliella</taxon>
    </lineage>
</organism>
<dbReference type="GO" id="GO:0000272">
    <property type="term" value="P:polysaccharide catabolic process"/>
    <property type="evidence" value="ECO:0007669"/>
    <property type="project" value="InterPro"/>
</dbReference>
<proteinExistence type="predicted"/>
<dbReference type="EMBL" id="JAMXLR010000055">
    <property type="protein sequence ID" value="MCO6045462.1"/>
    <property type="molecule type" value="Genomic_DNA"/>
</dbReference>
<feature type="signal peptide" evidence="1">
    <location>
        <begin position="1"/>
        <end position="26"/>
    </location>
</feature>
<feature type="chain" id="PRO_5040768570" evidence="1">
    <location>
        <begin position="27"/>
        <end position="1641"/>
    </location>
</feature>
<dbReference type="InterPro" id="IPR013424">
    <property type="entry name" value="Ice-binding_C"/>
</dbReference>
<reference evidence="2" key="1">
    <citation type="submission" date="2022-06" db="EMBL/GenBank/DDBJ databases">
        <title>Aeoliella straminimaris, a novel planctomycete from sediments.</title>
        <authorList>
            <person name="Vitorino I.R."/>
            <person name="Lage O.M."/>
        </authorList>
    </citation>
    <scope>NUCLEOTIDE SEQUENCE</scope>
    <source>
        <strain evidence="2">ICT_H6.2</strain>
    </source>
</reference>
<evidence type="ECO:0000313" key="2">
    <source>
        <dbReference type="EMBL" id="MCO6045462.1"/>
    </source>
</evidence>
<dbReference type="RefSeq" id="WP_252853574.1">
    <property type="nucleotide sequence ID" value="NZ_JAMXLR010000055.1"/>
</dbReference>
<accession>A0A9X2JHH4</accession>
<dbReference type="InterPro" id="IPR011050">
    <property type="entry name" value="Pectin_lyase_fold/virulence"/>
</dbReference>
<evidence type="ECO:0000313" key="3">
    <source>
        <dbReference type="Proteomes" id="UP001155241"/>
    </source>
</evidence>
<keyword evidence="1" id="KW-0732">Signal</keyword>
<dbReference type="NCBIfam" id="TIGR02595">
    <property type="entry name" value="PEP_CTERM"/>
    <property type="match status" value="1"/>
</dbReference>
<evidence type="ECO:0000256" key="1">
    <source>
        <dbReference type="SAM" id="SignalP"/>
    </source>
</evidence>
<protein>
    <submittedName>
        <fullName evidence="2">PEP-CTERM sorting domain-containing protein</fullName>
    </submittedName>
</protein>
<sequence>MTSRLAYVFGSTLLLISLLVTSAAQADTTWTGANSSDMTDAGNYDNGLPAPDNGFLAINDVSTNIPVMMSDITLGFDLDIGAGANTAGRLDQLSGLMSTGEGNWVRMGFNDGSGPASAIYNIADTTSTGGTFTGYAMGSGSLNVGGSTQDGKINLGWDGGTTSTMNINTSGTIAAGEIEVGSTGGGPTSTFNMDNGTVNVSGNFEVGGDQWSGQGGDSFFNMSGGTINTGNEFFVGGWGNVAAQFTGGEINSNAWFVVGRDGASVATLDMTGGTLNAATENVDSFLVIGAFGGSQGTLNLTGGTINTGDADTDSSFYIAEGGNGTFNQSSGVVDVSENLLIGVNDGAVGTFNLTGSTSSVSVAGNLGLGLNAALADTTATGTLNFIADAAGITPITVGGDVNLNSPDGDFLGVDLSAYTGAHTNIMLIDGATSAGEFTGLFQGDLAATDANSNPYYIDYTTAGDIRLTTTAILLNQWDVNGGGSFNTASNWSDNVVPTDNAIFGGVLTADNAPAVVTLDSAVSIDRVTFNNGNDYILAGPEALTLTGGAEVRVVAGRHWLRAEVAGTNGLNATGVGELVLDAANSFSGGLSVNDANLAITHSGAIPSGNSIAATSNAQLRFWGSDNAFFGNGDNNPTGTATGLDPNTTMTIDGNVSIDATSLVDVNDGANVAFTGVISGDGQLVVNSGSTVVISGSNTFNGLTTVNGGTLTINNAAALGTGGTAATRTITSGNANTGTLALAGDITVATEVLEVSAREGAALDAVSVTSAGNNTWNGNVLGVTGGTQYNFESTSGTLSLGGVISAPDTGVRNFVFSGDGNFNLTGRLTDGVADADGNPTGGAGAEANVHVFKRGSGTLTVGTNVDDDYWFGNTTVEEGTLVLTANATSDNELFSAVTTVQTGATLNVSSFAEYDLGEGDALAGGGTVQVQTLNIYDDNSITPGDSIGTLKVTGAIVMQDFGALEKGSFNYELGNDKDVIGGAENDLITVSGSLSGTTSATFNIRPVEGSLETGQYRLITHSGGTPSFTGSVQAIDGEGNVLNTRQTLSVTTTSNQVNLNVGGSARNLFWKGNPDNNWSVAGTANFGQNSVGGTSSDFLDLDKVTFGSGATTNDVNITEQVAPGTMTVNGGQSYQFSGNDINSTTVTVNDGATASFANRVGGSVVAANTGTVAGTGTFKDSVTAQSGGTLRIGGDSLRTGNSAGLLDDFNGYSTGVTTTATGGVWHAEGTTPDNANIIASDQSQSLQVIGGSAWSGAERDVRNTDAAVEVGQTKTYFWQVQPYSTVGDDGGGFGFYDFMMGLTDDVSSVDGTAANADYNVRVIVDNAPTTPFIASNDAVSPWWTAIAANEWFNVWVEVDNDATNPTYDAYVEVNGERVLFAEDGVWAPDGGPGAGSALNAVAFMAGGREGSEFLVDNIWYSDGVQTTDPTVAPWASSSVLRGESMKVLGDVSLEAGSTVSFDIGTSGIGDFLDIDGNLEVADGVILELVLDGSISAASLAAGDSWDLFDFASATGTFDEMDFILPVLGTNLSWDTSNLLVDGSLSIASLLLQGDFNGDGMVDLADYTVWRNNLGGDENSLAAGTGNNSGIVDAGDYALWKSNFGATSGAVGGIGSGNVPEPSSVVLLAGIVGCGALALRRRF</sequence>